<dbReference type="InterPro" id="IPR005135">
    <property type="entry name" value="Endo/exonuclease/phosphatase"/>
</dbReference>
<sequence>MWATGSTATPRCTTSAASTRWKPTTAATGVDCLPARRPREPPNGAIGLSHWPCENRTMIKPFLLLALTALCAACNHRVPSSTTTSDPSPAKPATAPLRIATYNTSLYSNEAGGLIAELQGDSAHARKIAAVLQRVRPDLVLLNEFDFDPQHRAADLFQQRYLQVAQPGGGTPLRYPYRYLAPVNTGVPSGLDLDNSGRVGGDGRSRGNDAWGFGLHPGQYGMLVLSRYPIDAQAVRSFQLLKWSTLPGALRPIDPTTRTSFYSDAVWAQLRLSSKSHWDVPVRTPLGVVHALVSHPTPPVFDGAEKRNAARNHDELALWRAYLDNADDSRRWLCDDNGTCGGLPADARFVILGDLNNDPVDGAGRHQAIRALIDHPRVLQYPAPLSIGGPEKTAHYAAQGITHAGDPHQVTGDFGPQAGTMRLDYVLPSRQFSLAGSGIFWPASSAPEAAIADGSDHHAVWVDVVW</sequence>
<keyword evidence="3" id="KW-0255">Endonuclease</keyword>
<evidence type="ECO:0000256" key="1">
    <source>
        <dbReference type="SAM" id="MobiDB-lite"/>
    </source>
</evidence>
<dbReference type="Pfam" id="PF03372">
    <property type="entry name" value="Exo_endo_phos"/>
    <property type="match status" value="1"/>
</dbReference>
<reference evidence="3 4" key="1">
    <citation type="submission" date="2021-08" db="EMBL/GenBank/DDBJ databases">
        <title>Genome sequences of Xanthomonas cucurbitae isolates from 5 Midwestern US states.</title>
        <authorList>
            <person name="Hind S.R."/>
        </authorList>
    </citation>
    <scope>NUCLEOTIDE SEQUENCE [LARGE SCALE GENOMIC DNA]</scope>
    <source>
        <strain evidence="3 4">OH_261</strain>
    </source>
</reference>
<dbReference type="Proteomes" id="UP001214201">
    <property type="component" value="Chromosome"/>
</dbReference>
<keyword evidence="3" id="KW-0540">Nuclease</keyword>
<feature type="domain" description="Endonuclease/exonuclease/phosphatase" evidence="2">
    <location>
        <begin position="115"/>
        <end position="457"/>
    </location>
</feature>
<keyword evidence="3" id="KW-0378">Hydrolase</keyword>
<dbReference type="GO" id="GO:0004519">
    <property type="term" value="F:endonuclease activity"/>
    <property type="evidence" value="ECO:0007669"/>
    <property type="project" value="UniProtKB-KW"/>
</dbReference>
<accession>A0ABY7YI07</accession>
<evidence type="ECO:0000313" key="3">
    <source>
        <dbReference type="EMBL" id="WDM73545.1"/>
    </source>
</evidence>
<proteinExistence type="predicted"/>
<dbReference type="EMBL" id="CP082214">
    <property type="protein sequence ID" value="WDM73545.1"/>
    <property type="molecule type" value="Genomic_DNA"/>
</dbReference>
<dbReference type="SUPFAM" id="SSF56219">
    <property type="entry name" value="DNase I-like"/>
    <property type="match status" value="1"/>
</dbReference>
<evidence type="ECO:0000259" key="2">
    <source>
        <dbReference type="Pfam" id="PF03372"/>
    </source>
</evidence>
<feature type="region of interest" description="Disordered" evidence="1">
    <location>
        <begin position="1"/>
        <end position="20"/>
    </location>
</feature>
<dbReference type="Gene3D" id="3.60.10.10">
    <property type="entry name" value="Endonuclease/exonuclease/phosphatase"/>
    <property type="match status" value="1"/>
</dbReference>
<gene>
    <name evidence="3" type="ORF">K6978_05300</name>
</gene>
<keyword evidence="4" id="KW-1185">Reference proteome</keyword>
<name>A0ABY7YI07_9XANT</name>
<evidence type="ECO:0000313" key="4">
    <source>
        <dbReference type="Proteomes" id="UP001214201"/>
    </source>
</evidence>
<organism evidence="3 4">
    <name type="scientific">Xanthomonas cucurbitae</name>
    <dbReference type="NCBI Taxonomy" id="56453"/>
    <lineage>
        <taxon>Bacteria</taxon>
        <taxon>Pseudomonadati</taxon>
        <taxon>Pseudomonadota</taxon>
        <taxon>Gammaproteobacteria</taxon>
        <taxon>Lysobacterales</taxon>
        <taxon>Lysobacteraceae</taxon>
        <taxon>Xanthomonas</taxon>
    </lineage>
</organism>
<protein>
    <submittedName>
        <fullName evidence="3">Endonuclease/exonuclease/phosphatase family protein</fullName>
    </submittedName>
</protein>
<dbReference type="InterPro" id="IPR036691">
    <property type="entry name" value="Endo/exonu/phosph_ase_sf"/>
</dbReference>